<evidence type="ECO:0000256" key="2">
    <source>
        <dbReference type="ARBA" id="ARBA00022801"/>
    </source>
</evidence>
<gene>
    <name evidence="3" type="ORF">METZ01_LOCUS190559</name>
</gene>
<reference evidence="3" key="1">
    <citation type="submission" date="2018-05" db="EMBL/GenBank/DDBJ databases">
        <authorList>
            <person name="Lanie J.A."/>
            <person name="Ng W.-L."/>
            <person name="Kazmierczak K.M."/>
            <person name="Andrzejewski T.M."/>
            <person name="Davidsen T.M."/>
            <person name="Wayne K.J."/>
            <person name="Tettelin H."/>
            <person name="Glass J.I."/>
            <person name="Rusch D."/>
            <person name="Podicherti R."/>
            <person name="Tsui H.-C.T."/>
            <person name="Winkler M.E."/>
        </authorList>
    </citation>
    <scope>NUCLEOTIDE SEQUENCE</scope>
</reference>
<evidence type="ECO:0000313" key="3">
    <source>
        <dbReference type="EMBL" id="SVB37705.1"/>
    </source>
</evidence>
<dbReference type="InterPro" id="IPR023696">
    <property type="entry name" value="Ureohydrolase_dom_sf"/>
</dbReference>
<sequence length="205" mass="22598">TKALSDHLGAEKKMGYMHLGAHLDMADSWAGEKNVSTCTMARITELENLSMDNVAHIGARNSFNPKDHIDLAKSRGMRFHPMYEALERGVDEVMDETISRVWNGTDGQYLSFNFNVMDSSSAPGVTATEPGGLESREIMRVASKISEQGKLSVIDVTELCPMFDVSGSTSRMAVCVVMRIIAGIALKHGNTLDESLRRPGWKFKE</sequence>
<feature type="non-terminal residue" evidence="3">
    <location>
        <position position="1"/>
    </location>
</feature>
<proteinExistence type="predicted"/>
<dbReference type="AlphaFoldDB" id="A0A382DHH5"/>
<name>A0A382DHH5_9ZZZZ</name>
<organism evidence="3">
    <name type="scientific">marine metagenome</name>
    <dbReference type="NCBI Taxonomy" id="408172"/>
    <lineage>
        <taxon>unclassified sequences</taxon>
        <taxon>metagenomes</taxon>
        <taxon>ecological metagenomes</taxon>
    </lineage>
</organism>
<protein>
    <recommendedName>
        <fullName evidence="4">Arginase</fullName>
    </recommendedName>
</protein>
<evidence type="ECO:0008006" key="4">
    <source>
        <dbReference type="Google" id="ProtNLM"/>
    </source>
</evidence>
<dbReference type="GO" id="GO:0008783">
    <property type="term" value="F:agmatinase activity"/>
    <property type="evidence" value="ECO:0007669"/>
    <property type="project" value="TreeGrafter"/>
</dbReference>
<dbReference type="GO" id="GO:0033389">
    <property type="term" value="P:putrescine biosynthetic process from arginine, via agmatine"/>
    <property type="evidence" value="ECO:0007669"/>
    <property type="project" value="TreeGrafter"/>
</dbReference>
<dbReference type="EMBL" id="UINC01039349">
    <property type="protein sequence ID" value="SVB37705.1"/>
    <property type="molecule type" value="Genomic_DNA"/>
</dbReference>
<dbReference type="InterPro" id="IPR006035">
    <property type="entry name" value="Ureohydrolase"/>
</dbReference>
<dbReference type="PANTHER" id="PTHR11358">
    <property type="entry name" value="ARGINASE/AGMATINASE"/>
    <property type="match status" value="1"/>
</dbReference>
<evidence type="ECO:0000256" key="1">
    <source>
        <dbReference type="ARBA" id="ARBA00022723"/>
    </source>
</evidence>
<dbReference type="Pfam" id="PF00491">
    <property type="entry name" value="Arginase"/>
    <property type="match status" value="1"/>
</dbReference>
<dbReference type="Gene3D" id="3.40.800.10">
    <property type="entry name" value="Ureohydrolase domain"/>
    <property type="match status" value="1"/>
</dbReference>
<accession>A0A382DHH5</accession>
<dbReference type="GO" id="GO:0046872">
    <property type="term" value="F:metal ion binding"/>
    <property type="evidence" value="ECO:0007669"/>
    <property type="project" value="UniProtKB-KW"/>
</dbReference>
<dbReference type="SUPFAM" id="SSF52768">
    <property type="entry name" value="Arginase/deacetylase"/>
    <property type="match status" value="1"/>
</dbReference>
<dbReference type="PROSITE" id="PS51409">
    <property type="entry name" value="ARGINASE_2"/>
    <property type="match status" value="1"/>
</dbReference>
<keyword evidence="1" id="KW-0479">Metal-binding</keyword>
<keyword evidence="2" id="KW-0378">Hydrolase</keyword>
<dbReference type="PANTHER" id="PTHR11358:SF26">
    <property type="entry name" value="GUANIDINO ACID HYDROLASE, MITOCHONDRIAL"/>
    <property type="match status" value="1"/>
</dbReference>